<proteinExistence type="predicted"/>
<reference evidence="1 2" key="1">
    <citation type="submission" date="2019-11" db="EMBL/GenBank/DDBJ databases">
        <title>Streptomyces typhae sp. nov., a novel endophytic actinomycete isolated from the root of cattail pollen (Typha angustifolia L.).</title>
        <authorList>
            <person name="Peng C."/>
        </authorList>
    </citation>
    <scope>NUCLEOTIDE SEQUENCE [LARGE SCALE GENOMIC DNA]</scope>
    <source>
        <strain evidence="2">p1417</strain>
    </source>
</reference>
<evidence type="ECO:0000313" key="2">
    <source>
        <dbReference type="Proteomes" id="UP000483802"/>
    </source>
</evidence>
<dbReference type="RefSeq" id="WP_157168539.1">
    <property type="nucleotide sequence ID" value="NZ_WPNZ01000022.1"/>
</dbReference>
<comment type="caution">
    <text evidence="1">The sequence shown here is derived from an EMBL/GenBank/DDBJ whole genome shotgun (WGS) entry which is preliminary data.</text>
</comment>
<accession>A0A6L6X5Z6</accession>
<keyword evidence="2" id="KW-1185">Reference proteome</keyword>
<dbReference type="GO" id="GO:0016491">
    <property type="term" value="F:oxidoreductase activity"/>
    <property type="evidence" value="ECO:0007669"/>
    <property type="project" value="InterPro"/>
</dbReference>
<dbReference type="Proteomes" id="UP000483802">
    <property type="component" value="Unassembled WGS sequence"/>
</dbReference>
<evidence type="ECO:0000313" key="1">
    <source>
        <dbReference type="EMBL" id="MVO89201.1"/>
    </source>
</evidence>
<dbReference type="InterPro" id="IPR012349">
    <property type="entry name" value="Split_barrel_FMN-bd"/>
</dbReference>
<dbReference type="AlphaFoldDB" id="A0A6L6X5Z6"/>
<dbReference type="NCBIfam" id="TIGR00026">
    <property type="entry name" value="hi_GC_TIGR00026"/>
    <property type="match status" value="1"/>
</dbReference>
<name>A0A6L6X5Z6_9ACTN</name>
<protein>
    <submittedName>
        <fullName evidence="1">Nitroreductase family deazaflavin-dependent oxidoreductase</fullName>
    </submittedName>
</protein>
<dbReference type="Pfam" id="PF04075">
    <property type="entry name" value="F420H2_quin_red"/>
    <property type="match status" value="1"/>
</dbReference>
<sequence>MVDHDGTPQVSRPLTGWRRALARLPVHLFRAGLGPAFGRRLLLLEHVGRVSGRRRQVVLEVVAHDSCGSSWTVASGFGPGSQWYRNLRREPHTVIQVGRRRHPVTARFLSPDEGADIMARYESRHPVVSHVLGVFTALPTDGSEESFREAARSIPFVRLDAPRRPGDQEEGATAEDG</sequence>
<organism evidence="1 2">
    <name type="scientific">Streptomyces typhae</name>
    <dbReference type="NCBI Taxonomy" id="2681492"/>
    <lineage>
        <taxon>Bacteria</taxon>
        <taxon>Bacillati</taxon>
        <taxon>Actinomycetota</taxon>
        <taxon>Actinomycetes</taxon>
        <taxon>Kitasatosporales</taxon>
        <taxon>Streptomycetaceae</taxon>
        <taxon>Streptomyces</taxon>
    </lineage>
</organism>
<dbReference type="Gene3D" id="2.30.110.10">
    <property type="entry name" value="Electron Transport, Fmn-binding Protein, Chain A"/>
    <property type="match status" value="1"/>
</dbReference>
<dbReference type="EMBL" id="WPNZ01000022">
    <property type="protein sequence ID" value="MVO89201.1"/>
    <property type="molecule type" value="Genomic_DNA"/>
</dbReference>
<gene>
    <name evidence="1" type="ORF">GPA10_31725</name>
</gene>
<dbReference type="InterPro" id="IPR004378">
    <property type="entry name" value="F420H2_quin_Rdtase"/>
</dbReference>